<reference evidence="1 2" key="1">
    <citation type="journal article" date="2013" name="Genome Announc.">
        <title>Genome Sequences of Three hpAfrica2 Strains of Helicobacter pylori.</title>
        <authorList>
            <person name="Duncan S.S."/>
            <person name="Bertoli M.T."/>
            <person name="Kersulyte D."/>
            <person name="Valk P.L."/>
            <person name="Tamma S."/>
            <person name="Segal I."/>
            <person name="McClain M.S."/>
            <person name="Cover T.L."/>
            <person name="Berg D.E."/>
        </authorList>
    </citation>
    <scope>NUCLEOTIDE SEQUENCE [LARGE SCALE GENOMIC DNA]</scope>
    <source>
        <strain evidence="1">SouthAfrica20</strain>
    </source>
</reference>
<evidence type="ECO:0000313" key="2">
    <source>
        <dbReference type="Proteomes" id="UP000015920"/>
    </source>
</evidence>
<organism evidence="1 2">
    <name type="scientific">Helicobacter pylori SouthAfrica20</name>
    <dbReference type="NCBI Taxonomy" id="1352356"/>
    <lineage>
        <taxon>Bacteria</taxon>
        <taxon>Pseudomonadati</taxon>
        <taxon>Campylobacterota</taxon>
        <taxon>Epsilonproteobacteria</taxon>
        <taxon>Campylobacterales</taxon>
        <taxon>Helicobacteraceae</taxon>
        <taxon>Helicobacter</taxon>
    </lineage>
</organism>
<accession>T1U893</accession>
<dbReference type="PATRIC" id="fig|1352356.3.peg.172"/>
<protein>
    <submittedName>
        <fullName evidence="1">Uncharacterized protein</fullName>
    </submittedName>
</protein>
<name>T1U893_HELPX</name>
<dbReference type="EMBL" id="CP006691">
    <property type="protein sequence ID" value="AGT73424.1"/>
    <property type="molecule type" value="Genomic_DNA"/>
</dbReference>
<sequence length="47" mass="5504">MTALFQVLNAIFLREVLKSFFTTQIKPPNHRFLSSYDLLKSSLLFNL</sequence>
<dbReference type="AlphaFoldDB" id="T1U893"/>
<dbReference type="KEGG" id="hpys:HPSA20_0181"/>
<dbReference type="HOGENOM" id="CLU_3168913_0_0_7"/>
<evidence type="ECO:0000313" key="1">
    <source>
        <dbReference type="EMBL" id="AGT73424.1"/>
    </source>
</evidence>
<proteinExistence type="predicted"/>
<dbReference type="Proteomes" id="UP000015920">
    <property type="component" value="Chromosome"/>
</dbReference>
<gene>
    <name evidence="1" type="ORF">HPSA20_0181</name>
</gene>